<evidence type="ECO:0000259" key="1">
    <source>
        <dbReference type="Pfam" id="PF00561"/>
    </source>
</evidence>
<dbReference type="GO" id="GO:0050357">
    <property type="term" value="F:tropinesterase activity"/>
    <property type="evidence" value="ECO:0007669"/>
    <property type="project" value="UniProtKB-EC"/>
</dbReference>
<dbReference type="SUPFAM" id="SSF53474">
    <property type="entry name" value="alpha/beta-Hydrolases"/>
    <property type="match status" value="1"/>
</dbReference>
<dbReference type="PANTHER" id="PTHR43798">
    <property type="entry name" value="MONOACYLGLYCEROL LIPASE"/>
    <property type="match status" value="1"/>
</dbReference>
<organism evidence="2 3">
    <name type="scientific">Chromobacterium violaceum</name>
    <dbReference type="NCBI Taxonomy" id="536"/>
    <lineage>
        <taxon>Bacteria</taxon>
        <taxon>Pseudomonadati</taxon>
        <taxon>Pseudomonadota</taxon>
        <taxon>Betaproteobacteria</taxon>
        <taxon>Neisseriales</taxon>
        <taxon>Chromobacteriaceae</taxon>
        <taxon>Chromobacterium</taxon>
    </lineage>
</organism>
<dbReference type="PANTHER" id="PTHR43798:SF33">
    <property type="entry name" value="HYDROLASE, PUTATIVE (AFU_ORTHOLOGUE AFUA_2G14860)-RELATED"/>
    <property type="match status" value="1"/>
</dbReference>
<protein>
    <submittedName>
        <fullName evidence="2">Tropinesterase</fullName>
        <ecNumber evidence="2">3.1.1.10</ecNumber>
    </submittedName>
</protein>
<gene>
    <name evidence="2" type="ORF">NCTC8684_01027</name>
</gene>
<dbReference type="EMBL" id="UIGR01000001">
    <property type="protein sequence ID" value="SUX31955.1"/>
    <property type="molecule type" value="Genomic_DNA"/>
</dbReference>
<name>A0AAX2M6J3_CHRVL</name>
<dbReference type="InterPro" id="IPR000073">
    <property type="entry name" value="AB_hydrolase_1"/>
</dbReference>
<dbReference type="PRINTS" id="PR00111">
    <property type="entry name" value="ABHYDROLASE"/>
</dbReference>
<dbReference type="Pfam" id="PF00561">
    <property type="entry name" value="Abhydrolase_1"/>
    <property type="match status" value="1"/>
</dbReference>
<comment type="caution">
    <text evidence="2">The sequence shown here is derived from an EMBL/GenBank/DDBJ whole genome shotgun (WGS) entry which is preliminary data.</text>
</comment>
<dbReference type="AlphaFoldDB" id="A0AAX2M6J3"/>
<proteinExistence type="predicted"/>
<evidence type="ECO:0000313" key="3">
    <source>
        <dbReference type="Proteomes" id="UP000254029"/>
    </source>
</evidence>
<dbReference type="Proteomes" id="UP000254029">
    <property type="component" value="Unassembled WGS sequence"/>
</dbReference>
<reference evidence="2 3" key="1">
    <citation type="submission" date="2018-06" db="EMBL/GenBank/DDBJ databases">
        <authorList>
            <consortium name="Pathogen Informatics"/>
            <person name="Doyle S."/>
        </authorList>
    </citation>
    <scope>NUCLEOTIDE SEQUENCE [LARGE SCALE GENOMIC DNA]</scope>
    <source>
        <strain evidence="2 3">NCTC8684</strain>
    </source>
</reference>
<dbReference type="InterPro" id="IPR029058">
    <property type="entry name" value="AB_hydrolase_fold"/>
</dbReference>
<dbReference type="InterPro" id="IPR050266">
    <property type="entry name" value="AB_hydrolase_sf"/>
</dbReference>
<keyword evidence="2" id="KW-0378">Hydrolase</keyword>
<dbReference type="GO" id="GO:0016020">
    <property type="term" value="C:membrane"/>
    <property type="evidence" value="ECO:0007669"/>
    <property type="project" value="TreeGrafter"/>
</dbReference>
<sequence length="287" mass="31089">MHAQDTRAARPIAFAPAFSLKFPRLSTMFYRNLAMQSHKLTQPAAYLRYHDIPGHGVPLIMLHGLGCASSFDYPRLLAEPGLARRRALLVDLLGHGFSDKPEDFSYAPGAQAEALGQWIEQLGLREFDLYGHSMGGSVAIELATLLPDRIRRLVLAEPNLDSGGGTYSRALASRSEADYVARGHREIIRTFGADNPNWAGSMAVASPLAVHRAAKGLIAGSAVSWREQLRALSMPRRIIFGEKSLPDPDLEWLPRHGIAASIVADAGHSLAWDNPAGLAEAIAAALD</sequence>
<evidence type="ECO:0000313" key="2">
    <source>
        <dbReference type="EMBL" id="SUX31955.1"/>
    </source>
</evidence>
<accession>A0AAX2M6J3</accession>
<feature type="domain" description="AB hydrolase-1" evidence="1">
    <location>
        <begin position="58"/>
        <end position="212"/>
    </location>
</feature>
<dbReference type="EC" id="3.1.1.10" evidence="2"/>
<dbReference type="Gene3D" id="3.40.50.1820">
    <property type="entry name" value="alpha/beta hydrolase"/>
    <property type="match status" value="1"/>
</dbReference>